<keyword evidence="3" id="KW-0378">Hydrolase</keyword>
<keyword evidence="1" id="KW-0812">Transmembrane</keyword>
<feature type="transmembrane region" description="Helical" evidence="1">
    <location>
        <begin position="45"/>
        <end position="62"/>
    </location>
</feature>
<feature type="transmembrane region" description="Helical" evidence="1">
    <location>
        <begin position="83"/>
        <end position="104"/>
    </location>
</feature>
<evidence type="ECO:0000259" key="2">
    <source>
        <dbReference type="Pfam" id="PF02517"/>
    </source>
</evidence>
<dbReference type="GO" id="GO:0004175">
    <property type="term" value="F:endopeptidase activity"/>
    <property type="evidence" value="ECO:0007669"/>
    <property type="project" value="UniProtKB-ARBA"/>
</dbReference>
<gene>
    <name evidence="3" type="ORF">KAK03_08850</name>
</gene>
<evidence type="ECO:0000256" key="1">
    <source>
        <dbReference type="SAM" id="Phobius"/>
    </source>
</evidence>
<protein>
    <submittedName>
        <fullName evidence="3">CPBP family intramembrane metalloprotease</fullName>
    </submittedName>
</protein>
<dbReference type="InterPro" id="IPR003675">
    <property type="entry name" value="Rce1/LyrA-like_dom"/>
</dbReference>
<dbReference type="AlphaFoldDB" id="A0A940YCI5"/>
<dbReference type="EMBL" id="JAGQDD010000004">
    <property type="protein sequence ID" value="MBQ0930596.1"/>
    <property type="molecule type" value="Genomic_DNA"/>
</dbReference>
<keyword evidence="1" id="KW-1133">Transmembrane helix</keyword>
<accession>A0A940YCI5</accession>
<evidence type="ECO:0000313" key="4">
    <source>
        <dbReference type="Proteomes" id="UP000676246"/>
    </source>
</evidence>
<name>A0A940YCI5_9BURK</name>
<dbReference type="Pfam" id="PF02517">
    <property type="entry name" value="Rce1-like"/>
    <property type="match status" value="1"/>
</dbReference>
<sequence>MPKSTLSWSESAVVALICFGLFTLWSVQAVLSGFPDARFTDDGNWQMVGVELVLALAALLYLRARRFDIASLYPQPTLAGTGIGLLLFVACWLGGTLTTSALGVAGEGDVIAFSFDQTSLASRVGLAVVNGSFEEVFLLGVLVRGLRGHGLSVALGVPLLVRVLYHLYQGPLGVVWVATFGVLLSLAYVWRQDLWPPVLAHILWDIVPTL</sequence>
<evidence type="ECO:0000313" key="3">
    <source>
        <dbReference type="EMBL" id="MBQ0930596.1"/>
    </source>
</evidence>
<keyword evidence="3" id="KW-0482">Metalloprotease</keyword>
<feature type="transmembrane region" description="Helical" evidence="1">
    <location>
        <begin position="150"/>
        <end position="168"/>
    </location>
</feature>
<feature type="domain" description="CAAX prenyl protease 2/Lysostaphin resistance protein A-like" evidence="2">
    <location>
        <begin position="120"/>
        <end position="207"/>
    </location>
</feature>
<comment type="caution">
    <text evidence="3">The sequence shown here is derived from an EMBL/GenBank/DDBJ whole genome shotgun (WGS) entry which is preliminary data.</text>
</comment>
<keyword evidence="3" id="KW-0645">Protease</keyword>
<dbReference type="GO" id="GO:0080120">
    <property type="term" value="P:CAAX-box protein maturation"/>
    <property type="evidence" value="ECO:0007669"/>
    <property type="project" value="UniProtKB-ARBA"/>
</dbReference>
<feature type="transmembrane region" description="Helical" evidence="1">
    <location>
        <begin position="174"/>
        <end position="190"/>
    </location>
</feature>
<keyword evidence="4" id="KW-1185">Reference proteome</keyword>
<dbReference type="RefSeq" id="WP_210853468.1">
    <property type="nucleotide sequence ID" value="NZ_JAGQDD010000004.1"/>
</dbReference>
<proteinExistence type="predicted"/>
<dbReference type="Proteomes" id="UP000676246">
    <property type="component" value="Unassembled WGS sequence"/>
</dbReference>
<reference evidence="3 4" key="1">
    <citation type="submission" date="2021-04" db="EMBL/GenBank/DDBJ databases">
        <title>The genome sequence of Ideonella sp. 3Y2.</title>
        <authorList>
            <person name="Liu Y."/>
        </authorList>
    </citation>
    <scope>NUCLEOTIDE SEQUENCE [LARGE SCALE GENOMIC DNA]</scope>
    <source>
        <strain evidence="3 4">3Y2</strain>
    </source>
</reference>
<dbReference type="GO" id="GO:0008237">
    <property type="term" value="F:metallopeptidase activity"/>
    <property type="evidence" value="ECO:0007669"/>
    <property type="project" value="UniProtKB-KW"/>
</dbReference>
<organism evidence="3 4">
    <name type="scientific">Ideonella alba</name>
    <dbReference type="NCBI Taxonomy" id="2824118"/>
    <lineage>
        <taxon>Bacteria</taxon>
        <taxon>Pseudomonadati</taxon>
        <taxon>Pseudomonadota</taxon>
        <taxon>Betaproteobacteria</taxon>
        <taxon>Burkholderiales</taxon>
        <taxon>Sphaerotilaceae</taxon>
        <taxon>Ideonella</taxon>
    </lineage>
</organism>
<keyword evidence="1" id="KW-0472">Membrane</keyword>